<dbReference type="GO" id="GO:0004519">
    <property type="term" value="F:endonuclease activity"/>
    <property type="evidence" value="ECO:0007669"/>
    <property type="project" value="UniProtKB-KW"/>
</dbReference>
<evidence type="ECO:0000256" key="2">
    <source>
        <dbReference type="ARBA" id="ARBA00022695"/>
    </source>
</evidence>
<dbReference type="Proteomes" id="UP000676194">
    <property type="component" value="Chromosome"/>
</dbReference>
<organism evidence="8 9">
    <name type="scientific">Telmatocola sphagniphila</name>
    <dbReference type="NCBI Taxonomy" id="1123043"/>
    <lineage>
        <taxon>Bacteria</taxon>
        <taxon>Pseudomonadati</taxon>
        <taxon>Planctomycetota</taxon>
        <taxon>Planctomycetia</taxon>
        <taxon>Gemmatales</taxon>
        <taxon>Gemmataceae</taxon>
    </lineage>
</organism>
<evidence type="ECO:0000256" key="4">
    <source>
        <dbReference type="ARBA" id="ARBA00022759"/>
    </source>
</evidence>
<dbReference type="EMBL" id="CP074694">
    <property type="protein sequence ID" value="QVL31036.1"/>
    <property type="molecule type" value="Genomic_DNA"/>
</dbReference>
<evidence type="ECO:0000256" key="1">
    <source>
        <dbReference type="ARBA" id="ARBA00022679"/>
    </source>
</evidence>
<dbReference type="PANTHER" id="PTHR41694">
    <property type="entry name" value="ENDOGENOUS RETROVIRUS GROUP K MEMBER POL PROTEIN"/>
    <property type="match status" value="1"/>
</dbReference>
<dbReference type="Pfam" id="PF00665">
    <property type="entry name" value="rve"/>
    <property type="match status" value="1"/>
</dbReference>
<proteinExistence type="predicted"/>
<keyword evidence="6" id="KW-0695">RNA-directed DNA polymerase</keyword>
<dbReference type="InterPro" id="IPR001584">
    <property type="entry name" value="Integrase_cat-core"/>
</dbReference>
<dbReference type="GO" id="GO:0035613">
    <property type="term" value="F:RNA stem-loop binding"/>
    <property type="evidence" value="ECO:0007669"/>
    <property type="project" value="TreeGrafter"/>
</dbReference>
<dbReference type="RefSeq" id="WP_213494917.1">
    <property type="nucleotide sequence ID" value="NZ_CP074694.1"/>
</dbReference>
<keyword evidence="2" id="KW-0548">Nucleotidyltransferase</keyword>
<evidence type="ECO:0000259" key="7">
    <source>
        <dbReference type="PROSITE" id="PS50994"/>
    </source>
</evidence>
<gene>
    <name evidence="8" type="ORF">KIH39_19600</name>
</gene>
<keyword evidence="4" id="KW-0255">Endonuclease</keyword>
<keyword evidence="3" id="KW-0540">Nuclease</keyword>
<reference evidence="8" key="1">
    <citation type="submission" date="2021-05" db="EMBL/GenBank/DDBJ databases">
        <title>Complete genome sequence of the cellulolytic planctomycete Telmatocola sphagniphila SP2T and characterization of the first cellulase from planctomycetes.</title>
        <authorList>
            <person name="Rakitin A.L."/>
            <person name="Beletsky A.V."/>
            <person name="Naumoff D.G."/>
            <person name="Kulichevskaya I.S."/>
            <person name="Mardanov A.V."/>
            <person name="Ravin N.V."/>
            <person name="Dedysh S.N."/>
        </authorList>
    </citation>
    <scope>NUCLEOTIDE SEQUENCE</scope>
    <source>
        <strain evidence="8">SP2T</strain>
    </source>
</reference>
<evidence type="ECO:0000256" key="3">
    <source>
        <dbReference type="ARBA" id="ARBA00022722"/>
    </source>
</evidence>
<keyword evidence="9" id="KW-1185">Reference proteome</keyword>
<dbReference type="InterPro" id="IPR036397">
    <property type="entry name" value="RNaseH_sf"/>
</dbReference>
<protein>
    <submittedName>
        <fullName evidence="8">Transposase family protein</fullName>
    </submittedName>
</protein>
<evidence type="ECO:0000313" key="8">
    <source>
        <dbReference type="EMBL" id="QVL31036.1"/>
    </source>
</evidence>
<dbReference type="AlphaFoldDB" id="A0A8E6B3G8"/>
<sequence>MEVLALLADLGPATSVATLKECFPEMTRSELEDMLRRYRRVWRKRYKRTGFRLRWTTPGTVWAMDYTETPLIDGKDQYLLAVRDLSSGQQLLAWPVAAATAEETLVALRSLITREGAPLVLKMDNGSPFIAEEVQEYLQREGVFGLYSPPRRPQYNGAIEAGIGSLKSRIERRAAWEGHPEVWNAEDVEAARREANALAQPRGGLGPTPETLWKSRERVATESRDQFRELVEIHRNRAMEEEGKSPSGVLLEQEARRMDRIALRRALVDHGDLLFKRGPIPLGIKSQKTANIT</sequence>
<accession>A0A8E6B3G8</accession>
<dbReference type="PANTHER" id="PTHR41694:SF3">
    <property type="entry name" value="RNA-DIRECTED DNA POLYMERASE-RELATED"/>
    <property type="match status" value="1"/>
</dbReference>
<keyword evidence="1" id="KW-0808">Transferase</keyword>
<evidence type="ECO:0000256" key="5">
    <source>
        <dbReference type="ARBA" id="ARBA00022801"/>
    </source>
</evidence>
<dbReference type="GO" id="GO:0016787">
    <property type="term" value="F:hydrolase activity"/>
    <property type="evidence" value="ECO:0007669"/>
    <property type="project" value="UniProtKB-KW"/>
</dbReference>
<dbReference type="SUPFAM" id="SSF53098">
    <property type="entry name" value="Ribonuclease H-like"/>
    <property type="match status" value="1"/>
</dbReference>
<dbReference type="GO" id="GO:0003964">
    <property type="term" value="F:RNA-directed DNA polymerase activity"/>
    <property type="evidence" value="ECO:0007669"/>
    <property type="project" value="UniProtKB-KW"/>
</dbReference>
<evidence type="ECO:0000256" key="6">
    <source>
        <dbReference type="ARBA" id="ARBA00022918"/>
    </source>
</evidence>
<feature type="domain" description="Integrase catalytic" evidence="7">
    <location>
        <begin position="54"/>
        <end position="217"/>
    </location>
</feature>
<evidence type="ECO:0000313" key="9">
    <source>
        <dbReference type="Proteomes" id="UP000676194"/>
    </source>
</evidence>
<dbReference type="GO" id="GO:0015074">
    <property type="term" value="P:DNA integration"/>
    <property type="evidence" value="ECO:0007669"/>
    <property type="project" value="InterPro"/>
</dbReference>
<dbReference type="Gene3D" id="3.30.420.10">
    <property type="entry name" value="Ribonuclease H-like superfamily/Ribonuclease H"/>
    <property type="match status" value="1"/>
</dbReference>
<dbReference type="InterPro" id="IPR012337">
    <property type="entry name" value="RNaseH-like_sf"/>
</dbReference>
<keyword evidence="5" id="KW-0378">Hydrolase</keyword>
<name>A0A8E6B3G8_9BACT</name>
<dbReference type="KEGG" id="tsph:KIH39_19600"/>
<dbReference type="PROSITE" id="PS50994">
    <property type="entry name" value="INTEGRASE"/>
    <property type="match status" value="1"/>
</dbReference>